<dbReference type="Proteomes" id="UP001458880">
    <property type="component" value="Unassembled WGS sequence"/>
</dbReference>
<dbReference type="InterPro" id="IPR025304">
    <property type="entry name" value="ALIX_V_dom"/>
</dbReference>
<dbReference type="AlphaFoldDB" id="A0AAW1LSX8"/>
<dbReference type="GO" id="GO:0005768">
    <property type="term" value="C:endosome"/>
    <property type="evidence" value="ECO:0007669"/>
    <property type="project" value="TreeGrafter"/>
</dbReference>
<dbReference type="CDD" id="cd09235">
    <property type="entry name" value="V_Alix"/>
    <property type="match status" value="1"/>
</dbReference>
<feature type="domain" description="BRO1" evidence="3">
    <location>
        <begin position="3"/>
        <end position="391"/>
    </location>
</feature>
<sequence>MAELISIPLKKPSEVDLVKPLRHIIQSRYSTADKPEDYSDAINELAKLRTNGIWKAFEKYESSLEVIYSYYDQLVSLEQKIPPQEVQIPFKWRDAFDKGSIFGSKSSLTIASLSYEKICVLFNIAALQSAVAASQCMENDEALKLAAKLFQQAAGIYNHLKSTVMLQIQQDPTDDLNPDTLAALSSLMLAQAQEMFVQKAIHDNMKESITAKLAQQCEELYAETLKIFQRDGLKSLWDKDWVPLIAGKQAAMRAIALYFQSVVCKNDKAVGKEIAWLEHSIELFKASHSRSGKTLYNDVYIKAQRNLAEAKKDNDFIYHERIPDFKTLDPIGKAQPAKLLPLSHPMSKNFRDLFSELVPVAVHQAMAAYDLRKTEITQAEIGRLRESTQVLNSVLASLNLPAAIEVTDGDTLPPSLMEKGEKVKELGGMDELEKLISDLPELLKRNRDILDESDRMLNEEKQADDSLRQQFKEKWTRTPSEKLTEMFRSNSTKYREIITNAEKADRIVKEKLAANREGILLLSGSNAALQGSVPSGSGSTVSNSTAVNTLRQLMSEVDTIKAERDAIEQELTSATLDMKDQFLMALAKDGTINEPAMSVESLGQTFGPLQRQVKESIEKQESLMQRIQIANNEFVQERGATTGGREQMMCQLAKAYDAFMDINNNLKEGTKFYNDLTQILVSAQNKISDYCFARKTEKEELLKDLTQAISRQAPAVPPAQPGYHSAVTPGAAPPTPSQPQASSVPTTLPYPVFVQGMPIPFGASANTPYPSYTAPPPMPQGYNPYGTMPYPTSYNYPGGFPQAPGYPQQQGYQQQGQNYPQQPQGYPGYQQQQPPNSGW</sequence>
<protein>
    <submittedName>
        <fullName evidence="4">ALIX V-shaped domain binding to HIV</fullName>
    </submittedName>
</protein>
<dbReference type="SMART" id="SM01041">
    <property type="entry name" value="BRO1"/>
    <property type="match status" value="1"/>
</dbReference>
<evidence type="ECO:0000313" key="5">
    <source>
        <dbReference type="Proteomes" id="UP001458880"/>
    </source>
</evidence>
<dbReference type="Gene3D" id="1.20.140.50">
    <property type="entry name" value="alix/aip1 like domains"/>
    <property type="match status" value="1"/>
</dbReference>
<dbReference type="PANTHER" id="PTHR23030">
    <property type="entry name" value="PCD6 INTERACTING PROTEIN-RELATED"/>
    <property type="match status" value="1"/>
</dbReference>
<feature type="compositionally biased region" description="Low complexity" evidence="2">
    <location>
        <begin position="738"/>
        <end position="747"/>
    </location>
</feature>
<proteinExistence type="predicted"/>
<dbReference type="InterPro" id="IPR038499">
    <property type="entry name" value="BRO1_sf"/>
</dbReference>
<dbReference type="EMBL" id="JASPKY010000107">
    <property type="protein sequence ID" value="KAK9736922.1"/>
    <property type="molecule type" value="Genomic_DNA"/>
</dbReference>
<accession>A0AAW1LSX8</accession>
<dbReference type="CDD" id="cd09240">
    <property type="entry name" value="BRO1_Alix"/>
    <property type="match status" value="1"/>
</dbReference>
<dbReference type="PANTHER" id="PTHR23030:SF39">
    <property type="entry name" value="PROGRAMMED CELL DEATH 6-INTERACTING PROTEIN"/>
    <property type="match status" value="1"/>
</dbReference>
<dbReference type="InterPro" id="IPR004328">
    <property type="entry name" value="BRO1_dom"/>
</dbReference>
<organism evidence="4 5">
    <name type="scientific">Popillia japonica</name>
    <name type="common">Japanese beetle</name>
    <dbReference type="NCBI Taxonomy" id="7064"/>
    <lineage>
        <taxon>Eukaryota</taxon>
        <taxon>Metazoa</taxon>
        <taxon>Ecdysozoa</taxon>
        <taxon>Arthropoda</taxon>
        <taxon>Hexapoda</taxon>
        <taxon>Insecta</taxon>
        <taxon>Pterygota</taxon>
        <taxon>Neoptera</taxon>
        <taxon>Endopterygota</taxon>
        <taxon>Coleoptera</taxon>
        <taxon>Polyphaga</taxon>
        <taxon>Scarabaeiformia</taxon>
        <taxon>Scarabaeidae</taxon>
        <taxon>Rutelinae</taxon>
        <taxon>Popillia</taxon>
    </lineage>
</organism>
<keyword evidence="1" id="KW-0175">Coiled coil</keyword>
<comment type="caution">
    <text evidence="4">The sequence shown here is derived from an EMBL/GenBank/DDBJ whole genome shotgun (WGS) entry which is preliminary data.</text>
</comment>
<feature type="region of interest" description="Disordered" evidence="2">
    <location>
        <begin position="796"/>
        <end position="839"/>
    </location>
</feature>
<dbReference type="FunFam" id="1.25.40.280:FF:000001">
    <property type="entry name" value="programmed cell death 6-interacting protein-like isoform X1"/>
    <property type="match status" value="1"/>
</dbReference>
<evidence type="ECO:0000259" key="3">
    <source>
        <dbReference type="PROSITE" id="PS51180"/>
    </source>
</evidence>
<feature type="coiled-coil region" evidence="1">
    <location>
        <begin position="550"/>
        <end position="577"/>
    </location>
</feature>
<evidence type="ECO:0000256" key="1">
    <source>
        <dbReference type="SAM" id="Coils"/>
    </source>
</evidence>
<dbReference type="Pfam" id="PF03097">
    <property type="entry name" value="BRO1"/>
    <property type="match status" value="1"/>
</dbReference>
<feature type="region of interest" description="Disordered" evidence="2">
    <location>
        <begin position="715"/>
        <end position="747"/>
    </location>
</feature>
<dbReference type="Gene3D" id="1.25.40.280">
    <property type="entry name" value="alix/aip1 like domains"/>
    <property type="match status" value="1"/>
</dbReference>
<name>A0AAW1LSX8_POPJA</name>
<dbReference type="Pfam" id="PF13949">
    <property type="entry name" value="ALIX_LYPXL_bnd"/>
    <property type="match status" value="1"/>
</dbReference>
<evidence type="ECO:0000256" key="2">
    <source>
        <dbReference type="SAM" id="MobiDB-lite"/>
    </source>
</evidence>
<dbReference type="GO" id="GO:0000281">
    <property type="term" value="P:mitotic cytokinesis"/>
    <property type="evidence" value="ECO:0007669"/>
    <property type="project" value="TreeGrafter"/>
</dbReference>
<keyword evidence="5" id="KW-1185">Reference proteome</keyword>
<gene>
    <name evidence="4" type="ORF">QE152_g11158</name>
</gene>
<reference evidence="4 5" key="1">
    <citation type="journal article" date="2024" name="BMC Genomics">
        <title>De novo assembly and annotation of Popillia japonica's genome with initial clues to its potential as an invasive pest.</title>
        <authorList>
            <person name="Cucini C."/>
            <person name="Boschi S."/>
            <person name="Funari R."/>
            <person name="Cardaioli E."/>
            <person name="Iannotti N."/>
            <person name="Marturano G."/>
            <person name="Paoli F."/>
            <person name="Bruttini M."/>
            <person name="Carapelli A."/>
            <person name="Frati F."/>
            <person name="Nardi F."/>
        </authorList>
    </citation>
    <scope>NUCLEOTIDE SEQUENCE [LARGE SCALE GENOMIC DNA]</scope>
    <source>
        <strain evidence="4">DMR45628</strain>
    </source>
</reference>
<dbReference type="Gene3D" id="1.20.120.560">
    <property type="entry name" value="alix/aip1 in complex with the ypdl late domain"/>
    <property type="match status" value="1"/>
</dbReference>
<evidence type="ECO:0000313" key="4">
    <source>
        <dbReference type="EMBL" id="KAK9736922.1"/>
    </source>
</evidence>
<dbReference type="PROSITE" id="PS51180">
    <property type="entry name" value="BRO1"/>
    <property type="match status" value="1"/>
</dbReference>